<dbReference type="AlphaFoldDB" id="A0A147BEE1"/>
<feature type="region of interest" description="Disordered" evidence="1">
    <location>
        <begin position="37"/>
        <end position="66"/>
    </location>
</feature>
<evidence type="ECO:0000313" key="2">
    <source>
        <dbReference type="EMBL" id="JAR89139.1"/>
    </source>
</evidence>
<accession>A0A147BEE1</accession>
<protein>
    <submittedName>
        <fullName evidence="2">Putative secreted protein</fullName>
    </submittedName>
</protein>
<reference evidence="2" key="1">
    <citation type="journal article" date="2018" name="PLoS Negl. Trop. Dis.">
        <title>Sialome diversity of ticks revealed by RNAseq of single tick salivary glands.</title>
        <authorList>
            <person name="Perner J."/>
            <person name="Kropackova S."/>
            <person name="Kopacek P."/>
            <person name="Ribeiro J.M."/>
        </authorList>
    </citation>
    <scope>NUCLEOTIDE SEQUENCE</scope>
    <source>
        <strain evidence="2">Siblings of single egg batch collected in Ceske Budejovice</strain>
        <tissue evidence="2">Salivary glands</tissue>
    </source>
</reference>
<name>A0A147BEE1_IXORI</name>
<evidence type="ECO:0000256" key="1">
    <source>
        <dbReference type="SAM" id="MobiDB-lite"/>
    </source>
</evidence>
<feature type="region of interest" description="Disordered" evidence="1">
    <location>
        <begin position="84"/>
        <end position="108"/>
    </location>
</feature>
<dbReference type="EMBL" id="GEGO01006265">
    <property type="protein sequence ID" value="JAR89139.1"/>
    <property type="molecule type" value="Transcribed_RNA"/>
</dbReference>
<sequence>MGRNASFSAGGTSALDLGLAGFILWFALAAFFPGTSPPPTSADPKPSRPSSRSWISSRSTMGSAASSSIVGIGAVGIIVRASPSSESSSESKSDFSHSSSSFSSSSSFRQSLTYISRYLSALALSSKV</sequence>
<proteinExistence type="predicted"/>
<feature type="compositionally biased region" description="Low complexity" evidence="1">
    <location>
        <begin position="96"/>
        <end position="108"/>
    </location>
</feature>
<feature type="compositionally biased region" description="Low complexity" evidence="1">
    <location>
        <begin position="42"/>
        <end position="66"/>
    </location>
</feature>
<organism evidence="2">
    <name type="scientific">Ixodes ricinus</name>
    <name type="common">Common tick</name>
    <name type="synonym">Acarus ricinus</name>
    <dbReference type="NCBI Taxonomy" id="34613"/>
    <lineage>
        <taxon>Eukaryota</taxon>
        <taxon>Metazoa</taxon>
        <taxon>Ecdysozoa</taxon>
        <taxon>Arthropoda</taxon>
        <taxon>Chelicerata</taxon>
        <taxon>Arachnida</taxon>
        <taxon>Acari</taxon>
        <taxon>Parasitiformes</taxon>
        <taxon>Ixodida</taxon>
        <taxon>Ixodoidea</taxon>
        <taxon>Ixodidae</taxon>
        <taxon>Ixodinae</taxon>
        <taxon>Ixodes</taxon>
    </lineage>
</organism>